<dbReference type="EMBL" id="NEDP02005347">
    <property type="protein sequence ID" value="OWF41859.1"/>
    <property type="molecule type" value="Genomic_DNA"/>
</dbReference>
<dbReference type="Pfam" id="PF08840">
    <property type="entry name" value="BAAT_C"/>
    <property type="match status" value="1"/>
</dbReference>
<evidence type="ECO:0000313" key="5">
    <source>
        <dbReference type="EMBL" id="OWF41859.1"/>
    </source>
</evidence>
<evidence type="ECO:0000256" key="2">
    <source>
        <dbReference type="PIRSR" id="PIRSR016521-1"/>
    </source>
</evidence>
<dbReference type="Proteomes" id="UP000242188">
    <property type="component" value="Unassembled WGS sequence"/>
</dbReference>
<evidence type="ECO:0000259" key="3">
    <source>
        <dbReference type="Pfam" id="PF04775"/>
    </source>
</evidence>
<dbReference type="PIRSF" id="PIRSF016521">
    <property type="entry name" value="Acyl-CoA_hydro"/>
    <property type="match status" value="1"/>
</dbReference>
<organism evidence="5 6">
    <name type="scientific">Mizuhopecten yessoensis</name>
    <name type="common">Japanese scallop</name>
    <name type="synonym">Patinopecten yessoensis</name>
    <dbReference type="NCBI Taxonomy" id="6573"/>
    <lineage>
        <taxon>Eukaryota</taxon>
        <taxon>Metazoa</taxon>
        <taxon>Spiralia</taxon>
        <taxon>Lophotrochozoa</taxon>
        <taxon>Mollusca</taxon>
        <taxon>Bivalvia</taxon>
        <taxon>Autobranchia</taxon>
        <taxon>Pteriomorphia</taxon>
        <taxon>Pectinida</taxon>
        <taxon>Pectinoidea</taxon>
        <taxon>Pectinidae</taxon>
        <taxon>Mizuhopecten</taxon>
    </lineage>
</organism>
<dbReference type="Gene3D" id="3.40.50.1820">
    <property type="entry name" value="alpha/beta hydrolase"/>
    <property type="match status" value="1"/>
</dbReference>
<dbReference type="OrthoDB" id="6347013at2759"/>
<dbReference type="InterPro" id="IPR014940">
    <property type="entry name" value="BAAT_C"/>
</dbReference>
<dbReference type="InterPro" id="IPR029058">
    <property type="entry name" value="AB_hydrolase_fold"/>
</dbReference>
<feature type="domain" description="Acyl-CoA thioester hydrolase/bile acid-CoA amino acid N-acetyltransferase" evidence="3">
    <location>
        <begin position="29"/>
        <end position="163"/>
    </location>
</feature>
<dbReference type="InterPro" id="IPR016662">
    <property type="entry name" value="Acyl-CoA_thioEstase_long-chain"/>
</dbReference>
<dbReference type="InterPro" id="IPR042490">
    <property type="entry name" value="Thio_Ohase/BAAT_N"/>
</dbReference>
<sequence>MDPSARQYITTRAMNGIRLSVDPNDVLVDEKVSVRASGLEARQQVTVYTSVKGDKGVTFASSGCYQATEDGELDLESMPSSAGTYTGVDGMGFIWSLLPSPGQRPGTQLLQNDVTKPQTVDISVYSGHRCLEDLCSGLLDAPLVTNVLTRWYKPNGVSRTPITSGRLRGTLFLPRGSGPFPGVIDIAGLELGVLENRAALLASHGYAVLALPYYGYEDLPKHTNKLDLQYFKDAAAFLDTHTHVKPGGLGILANSKGAEFAQLTAIHCPQIKCMVRVNGMPYITFFPIRDGDVLYPPAVNLDLSSCELTHEGVVGRNGHCFDTEKFTKVWESDVKILSICGGDDLNLPPDLHQLQVNCFPVNKRDDIELVKYKGAGHLIEPPFSPHCRASYNKLAQNNLVWGGNPKDHAAAQEDSWRRILQFFSKHFHGKPML</sequence>
<protein>
    <submittedName>
        <fullName evidence="5">Acyl-coenzyme A amino acid N-acyltransferase 1</fullName>
    </submittedName>
</protein>
<evidence type="ECO:0000259" key="4">
    <source>
        <dbReference type="Pfam" id="PF08840"/>
    </source>
</evidence>
<comment type="similarity">
    <text evidence="1">Belongs to the C/M/P thioester hydrolase family.</text>
</comment>
<dbReference type="InterPro" id="IPR006862">
    <property type="entry name" value="Thio_Ohase/aa_AcTrfase"/>
</dbReference>
<feature type="active site" description="Charge relay system" evidence="2">
    <location>
        <position position="377"/>
    </location>
</feature>
<dbReference type="Gene3D" id="2.60.40.2240">
    <property type="entry name" value="Acyl-CoA thioester hydrolase/BAAT N-terminal domain"/>
    <property type="match status" value="1"/>
</dbReference>
<gene>
    <name evidence="5" type="ORF">KP79_PYT20873</name>
</gene>
<dbReference type="SUPFAM" id="SSF53474">
    <property type="entry name" value="alpha/beta-Hydrolases"/>
    <property type="match status" value="1"/>
</dbReference>
<accession>A0A210PZM3</accession>
<dbReference type="Pfam" id="PF04775">
    <property type="entry name" value="Bile_Hydr_Trans"/>
    <property type="match status" value="1"/>
</dbReference>
<feature type="active site" description="Charge relay system" evidence="2">
    <location>
        <position position="255"/>
    </location>
</feature>
<dbReference type="PANTHER" id="PTHR10824">
    <property type="entry name" value="ACYL-COENZYME A THIOESTERASE-RELATED"/>
    <property type="match status" value="1"/>
</dbReference>
<keyword evidence="5" id="KW-0808">Transferase</keyword>
<reference evidence="5 6" key="1">
    <citation type="journal article" date="2017" name="Nat. Ecol. Evol.">
        <title>Scallop genome provides insights into evolution of bilaterian karyotype and development.</title>
        <authorList>
            <person name="Wang S."/>
            <person name="Zhang J."/>
            <person name="Jiao W."/>
            <person name="Li J."/>
            <person name="Xun X."/>
            <person name="Sun Y."/>
            <person name="Guo X."/>
            <person name="Huan P."/>
            <person name="Dong B."/>
            <person name="Zhang L."/>
            <person name="Hu X."/>
            <person name="Sun X."/>
            <person name="Wang J."/>
            <person name="Zhao C."/>
            <person name="Wang Y."/>
            <person name="Wang D."/>
            <person name="Huang X."/>
            <person name="Wang R."/>
            <person name="Lv J."/>
            <person name="Li Y."/>
            <person name="Zhang Z."/>
            <person name="Liu B."/>
            <person name="Lu W."/>
            <person name="Hui Y."/>
            <person name="Liang J."/>
            <person name="Zhou Z."/>
            <person name="Hou R."/>
            <person name="Li X."/>
            <person name="Liu Y."/>
            <person name="Li H."/>
            <person name="Ning X."/>
            <person name="Lin Y."/>
            <person name="Zhao L."/>
            <person name="Xing Q."/>
            <person name="Dou J."/>
            <person name="Li Y."/>
            <person name="Mao J."/>
            <person name="Guo H."/>
            <person name="Dou H."/>
            <person name="Li T."/>
            <person name="Mu C."/>
            <person name="Jiang W."/>
            <person name="Fu Q."/>
            <person name="Fu X."/>
            <person name="Miao Y."/>
            <person name="Liu J."/>
            <person name="Yu Q."/>
            <person name="Li R."/>
            <person name="Liao H."/>
            <person name="Li X."/>
            <person name="Kong Y."/>
            <person name="Jiang Z."/>
            <person name="Chourrout D."/>
            <person name="Li R."/>
            <person name="Bao Z."/>
        </authorList>
    </citation>
    <scope>NUCLEOTIDE SEQUENCE [LARGE SCALE GENOMIC DNA]</scope>
    <source>
        <strain evidence="5 6">PY_sf001</strain>
    </source>
</reference>
<evidence type="ECO:0000256" key="1">
    <source>
        <dbReference type="ARBA" id="ARBA00006538"/>
    </source>
</evidence>
<proteinExistence type="inferred from homology"/>
<evidence type="ECO:0000313" key="6">
    <source>
        <dbReference type="Proteomes" id="UP000242188"/>
    </source>
</evidence>
<feature type="active site" description="Charge relay system" evidence="2">
    <location>
        <position position="344"/>
    </location>
</feature>
<name>A0A210PZM3_MIZYE</name>
<keyword evidence="6" id="KW-1185">Reference proteome</keyword>
<feature type="domain" description="BAAT/Acyl-CoA thioester hydrolase C-terminal" evidence="4">
    <location>
        <begin position="227"/>
        <end position="427"/>
    </location>
</feature>
<dbReference type="PANTHER" id="PTHR10824:SF4">
    <property type="entry name" value="ACYL-COENZYME A THIOESTERASE 1-LIKE"/>
    <property type="match status" value="1"/>
</dbReference>
<dbReference type="STRING" id="6573.A0A210PZM3"/>
<dbReference type="AlphaFoldDB" id="A0A210PZM3"/>
<comment type="caution">
    <text evidence="5">The sequence shown here is derived from an EMBL/GenBank/DDBJ whole genome shotgun (WGS) entry which is preliminary data.</text>
</comment>
<dbReference type="GO" id="GO:0016746">
    <property type="term" value="F:acyltransferase activity"/>
    <property type="evidence" value="ECO:0007669"/>
    <property type="project" value="UniProtKB-KW"/>
</dbReference>
<dbReference type="GO" id="GO:0006631">
    <property type="term" value="P:fatty acid metabolic process"/>
    <property type="evidence" value="ECO:0007669"/>
    <property type="project" value="TreeGrafter"/>
</dbReference>
<dbReference type="GO" id="GO:0047617">
    <property type="term" value="F:fatty acyl-CoA hydrolase activity"/>
    <property type="evidence" value="ECO:0007669"/>
    <property type="project" value="TreeGrafter"/>
</dbReference>
<keyword evidence="5" id="KW-0012">Acyltransferase</keyword>
<dbReference type="GO" id="GO:0006637">
    <property type="term" value="P:acyl-CoA metabolic process"/>
    <property type="evidence" value="ECO:0007669"/>
    <property type="project" value="InterPro"/>
</dbReference>